<protein>
    <submittedName>
        <fullName evidence="1">Uncharacterized protein</fullName>
    </submittedName>
</protein>
<accession>A0A699YGB5</accession>
<proteinExistence type="predicted"/>
<keyword evidence="2" id="KW-1185">Reference proteome</keyword>
<name>A0A699YGB5_HAELA</name>
<organism evidence="1 2">
    <name type="scientific">Haematococcus lacustris</name>
    <name type="common">Green alga</name>
    <name type="synonym">Haematococcus pluvialis</name>
    <dbReference type="NCBI Taxonomy" id="44745"/>
    <lineage>
        <taxon>Eukaryota</taxon>
        <taxon>Viridiplantae</taxon>
        <taxon>Chlorophyta</taxon>
        <taxon>core chlorophytes</taxon>
        <taxon>Chlorophyceae</taxon>
        <taxon>CS clade</taxon>
        <taxon>Chlamydomonadales</taxon>
        <taxon>Haematococcaceae</taxon>
        <taxon>Haematococcus</taxon>
    </lineage>
</organism>
<gene>
    <name evidence="1" type="ORF">HaLaN_00549</name>
</gene>
<dbReference type="EMBL" id="BLLF01000017">
    <property type="protein sequence ID" value="GFH05994.1"/>
    <property type="molecule type" value="Genomic_DNA"/>
</dbReference>
<comment type="caution">
    <text evidence="1">The sequence shown here is derived from an EMBL/GenBank/DDBJ whole genome shotgun (WGS) entry which is preliminary data.</text>
</comment>
<dbReference type="Proteomes" id="UP000485058">
    <property type="component" value="Unassembled WGS sequence"/>
</dbReference>
<reference evidence="1 2" key="1">
    <citation type="submission" date="2020-02" db="EMBL/GenBank/DDBJ databases">
        <title>Draft genome sequence of Haematococcus lacustris strain NIES-144.</title>
        <authorList>
            <person name="Morimoto D."/>
            <person name="Nakagawa S."/>
            <person name="Yoshida T."/>
            <person name="Sawayama S."/>
        </authorList>
    </citation>
    <scope>NUCLEOTIDE SEQUENCE [LARGE SCALE GENOMIC DNA]</scope>
    <source>
        <strain evidence="1 2">NIES-144</strain>
    </source>
</reference>
<evidence type="ECO:0000313" key="2">
    <source>
        <dbReference type="Proteomes" id="UP000485058"/>
    </source>
</evidence>
<dbReference type="AlphaFoldDB" id="A0A699YGB5"/>
<sequence length="131" mass="14496">MGTRAFNWNRGQAYIAAHHCEQQQQDLELRRSLVASMNGQQRYAMPKLDLAAHVAALDQLQVARQVLAGACVLAFFTGHTSKVSSVHSSSSHTRLEEQMALLELEVERLSYVDCKAHVEKFIALACRATGA</sequence>
<evidence type="ECO:0000313" key="1">
    <source>
        <dbReference type="EMBL" id="GFH05994.1"/>
    </source>
</evidence>